<dbReference type="AlphaFoldDB" id="A0A9P8PIP1"/>
<feature type="transmembrane region" description="Helical" evidence="6">
    <location>
        <begin position="218"/>
        <end position="236"/>
    </location>
</feature>
<feature type="transmembrane region" description="Helical" evidence="6">
    <location>
        <begin position="248"/>
        <end position="272"/>
    </location>
</feature>
<feature type="transmembrane region" description="Helical" evidence="6">
    <location>
        <begin position="51"/>
        <end position="72"/>
    </location>
</feature>
<keyword evidence="5 6" id="KW-0472">Membrane</keyword>
<protein>
    <recommendedName>
        <fullName evidence="7">Ammonium transporter AmtB-like domain-containing protein</fullName>
    </recommendedName>
</protein>
<dbReference type="GO" id="GO:0005886">
    <property type="term" value="C:plasma membrane"/>
    <property type="evidence" value="ECO:0007669"/>
    <property type="project" value="TreeGrafter"/>
</dbReference>
<keyword evidence="4 6" id="KW-1133">Transmembrane helix</keyword>
<keyword evidence="9" id="KW-1185">Reference proteome</keyword>
<evidence type="ECO:0000256" key="1">
    <source>
        <dbReference type="ARBA" id="ARBA00004141"/>
    </source>
</evidence>
<dbReference type="Proteomes" id="UP000774326">
    <property type="component" value="Unassembled WGS sequence"/>
</dbReference>
<dbReference type="Pfam" id="PF00909">
    <property type="entry name" value="Ammonium_transp"/>
    <property type="match status" value="1"/>
</dbReference>
<proteinExistence type="inferred from homology"/>
<dbReference type="InterPro" id="IPR001905">
    <property type="entry name" value="Ammonium_transpt"/>
</dbReference>
<evidence type="ECO:0000313" key="8">
    <source>
        <dbReference type="EMBL" id="KAH3673018.1"/>
    </source>
</evidence>
<comment type="subcellular location">
    <subcellularLocation>
        <location evidence="1">Membrane</location>
        <topology evidence="1">Multi-pass membrane protein</topology>
    </subcellularLocation>
</comment>
<evidence type="ECO:0000313" key="9">
    <source>
        <dbReference type="Proteomes" id="UP000774326"/>
    </source>
</evidence>
<feature type="domain" description="Ammonium transporter AmtB-like" evidence="7">
    <location>
        <begin position="24"/>
        <end position="431"/>
    </location>
</feature>
<dbReference type="OrthoDB" id="534912at2759"/>
<comment type="caution">
    <text evidence="8">The sequence shown here is derived from an EMBL/GenBank/DDBJ whole genome shotgun (WGS) entry which is preliminary data.</text>
</comment>
<evidence type="ECO:0000259" key="7">
    <source>
        <dbReference type="Pfam" id="PF00909"/>
    </source>
</evidence>
<dbReference type="PANTHER" id="PTHR43029:SF3">
    <property type="entry name" value="AMMONIUM TRANSPORTER 3"/>
    <property type="match status" value="1"/>
</dbReference>
<gene>
    <name evidence="8" type="ORF">WICPIJ_009937</name>
</gene>
<feature type="transmembrane region" description="Helical" evidence="6">
    <location>
        <begin position="284"/>
        <end position="304"/>
    </location>
</feature>
<dbReference type="GO" id="GO:0008519">
    <property type="term" value="F:ammonium channel activity"/>
    <property type="evidence" value="ECO:0007669"/>
    <property type="project" value="InterPro"/>
</dbReference>
<sequence length="486" mass="52926">MSETLGQSFDDQIKSLDPADMAYIACATIGISVITPGIALFYGGSLKTKSFLTFCIQSYLVTALITAQWYFFGFSFASSLTSSSVIMGDFSIAALINLNGGPLVEGATIPAIESFVFSAFFAICTVQIFLGAIAERGRLGPSLVLGFIWCTIVYCPLAYWTWDAKGWLYTLGNLDLAGGGPVHIASGVASLAYSLYLGKRKEWTDTGKFPEYKPHSPLMTFLGSLLIYFPWLFFNSGTMTTIQTPRTLYILANTQLAASFGLATFTILDYFMTKKWSIKSSAEGLIVGLVFVTPACGFLAPWAIVVGSTVTAIVCRLCYDFPRWTGIDDATNSFVVHGIGGVCGSIFVGLFASPNIAALDGVTEIEGGWIFHHWKQMGYQLAGSMSIIGWTFIITYALCFIVDHIPGLKLRVSAEIEEMGLDYYEMAEVAYPFLDKSGMPAEVSNRRDSYNDVVSFNGQQVSGSSNTEGNHVINFNSDIKRPIETV</sequence>
<feature type="transmembrane region" description="Helical" evidence="6">
    <location>
        <begin position="381"/>
        <end position="402"/>
    </location>
</feature>
<dbReference type="Gene3D" id="1.10.3430.10">
    <property type="entry name" value="Ammonium transporter AmtB like domains"/>
    <property type="match status" value="1"/>
</dbReference>
<comment type="similarity">
    <text evidence="2">Belongs to the ammonia transporter channel (TC 1.A.11.2) family.</text>
</comment>
<keyword evidence="3 6" id="KW-0812">Transmembrane</keyword>
<organism evidence="8 9">
    <name type="scientific">Wickerhamomyces pijperi</name>
    <name type="common">Yeast</name>
    <name type="synonym">Pichia pijperi</name>
    <dbReference type="NCBI Taxonomy" id="599730"/>
    <lineage>
        <taxon>Eukaryota</taxon>
        <taxon>Fungi</taxon>
        <taxon>Dikarya</taxon>
        <taxon>Ascomycota</taxon>
        <taxon>Saccharomycotina</taxon>
        <taxon>Saccharomycetes</taxon>
        <taxon>Phaffomycetales</taxon>
        <taxon>Wickerhamomycetaceae</taxon>
        <taxon>Wickerhamomyces</taxon>
    </lineage>
</organism>
<reference evidence="8" key="2">
    <citation type="submission" date="2021-01" db="EMBL/GenBank/DDBJ databases">
        <authorList>
            <person name="Schikora-Tamarit M.A."/>
        </authorList>
    </citation>
    <scope>NUCLEOTIDE SEQUENCE</scope>
    <source>
        <strain evidence="8">CBS2887</strain>
    </source>
</reference>
<name>A0A9P8PIP1_WICPI</name>
<evidence type="ECO:0000256" key="5">
    <source>
        <dbReference type="ARBA" id="ARBA00023136"/>
    </source>
</evidence>
<evidence type="ECO:0000256" key="2">
    <source>
        <dbReference type="ARBA" id="ARBA00005887"/>
    </source>
</evidence>
<evidence type="ECO:0000256" key="4">
    <source>
        <dbReference type="ARBA" id="ARBA00022989"/>
    </source>
</evidence>
<dbReference type="SUPFAM" id="SSF111352">
    <property type="entry name" value="Ammonium transporter"/>
    <property type="match status" value="1"/>
</dbReference>
<evidence type="ECO:0000256" key="6">
    <source>
        <dbReference type="SAM" id="Phobius"/>
    </source>
</evidence>
<evidence type="ECO:0000256" key="3">
    <source>
        <dbReference type="ARBA" id="ARBA00022692"/>
    </source>
</evidence>
<dbReference type="PANTHER" id="PTHR43029">
    <property type="entry name" value="AMMONIUM TRANSPORTER MEP2"/>
    <property type="match status" value="1"/>
</dbReference>
<accession>A0A9P8PIP1</accession>
<dbReference type="InterPro" id="IPR024041">
    <property type="entry name" value="NH4_transpt_AmtB-like_dom"/>
</dbReference>
<feature type="transmembrane region" description="Helical" evidence="6">
    <location>
        <begin position="21"/>
        <end position="44"/>
    </location>
</feature>
<dbReference type="EMBL" id="JAEUBG010005717">
    <property type="protein sequence ID" value="KAH3673018.1"/>
    <property type="molecule type" value="Genomic_DNA"/>
</dbReference>
<feature type="transmembrane region" description="Helical" evidence="6">
    <location>
        <begin position="107"/>
        <end position="130"/>
    </location>
</feature>
<dbReference type="InterPro" id="IPR029020">
    <property type="entry name" value="Ammonium/urea_transptr"/>
</dbReference>
<reference evidence="8" key="1">
    <citation type="journal article" date="2021" name="Open Biol.">
        <title>Shared evolutionary footprints suggest mitochondrial oxidative damage underlies multiple complex I losses in fungi.</title>
        <authorList>
            <person name="Schikora-Tamarit M.A."/>
            <person name="Marcet-Houben M."/>
            <person name="Nosek J."/>
            <person name="Gabaldon T."/>
        </authorList>
    </citation>
    <scope>NUCLEOTIDE SEQUENCE</scope>
    <source>
        <strain evidence="8">CBS2887</strain>
    </source>
</reference>
<feature type="transmembrane region" description="Helical" evidence="6">
    <location>
        <begin position="142"/>
        <end position="162"/>
    </location>
</feature>